<organism evidence="2 3">
    <name type="scientific">Phytophthora oleae</name>
    <dbReference type="NCBI Taxonomy" id="2107226"/>
    <lineage>
        <taxon>Eukaryota</taxon>
        <taxon>Sar</taxon>
        <taxon>Stramenopiles</taxon>
        <taxon>Oomycota</taxon>
        <taxon>Peronosporomycetes</taxon>
        <taxon>Peronosporales</taxon>
        <taxon>Peronosporaceae</taxon>
        <taxon>Phytophthora</taxon>
    </lineage>
</organism>
<keyword evidence="1" id="KW-1133">Transmembrane helix</keyword>
<evidence type="ECO:0000313" key="2">
    <source>
        <dbReference type="EMBL" id="KAL3659375.1"/>
    </source>
</evidence>
<feature type="transmembrane region" description="Helical" evidence="1">
    <location>
        <begin position="504"/>
        <end position="528"/>
    </location>
</feature>
<keyword evidence="1" id="KW-0812">Transmembrane</keyword>
<reference evidence="2 3" key="1">
    <citation type="submission" date="2024-09" db="EMBL/GenBank/DDBJ databases">
        <title>Genome sequencing and assembly of Phytophthora oleae, isolate VK10A, causative agent of rot of olive drupes.</title>
        <authorList>
            <person name="Conti Taguali S."/>
            <person name="Riolo M."/>
            <person name="La Spada F."/>
            <person name="Cacciola S.O."/>
            <person name="Dionisio G."/>
        </authorList>
    </citation>
    <scope>NUCLEOTIDE SEQUENCE [LARGE SCALE GENOMIC DNA]</scope>
    <source>
        <strain evidence="2 3">VK10A</strain>
    </source>
</reference>
<sequence length="579" mass="64633">MVAVSPTSADIHSAHVPARRSVRLIRAVVRWILRIAGRLPGEYTIGKLDSLRDFQAETTSSRLISILFITPVPCFLSNVLVEIIALANPSSGFKGSLCFQIRHFLGGIIVSTMPLLVKFTCVPQLSIRSWGFIAGYTTVMAVVTVGSTALISTLSGVFPVPFAQFAPAAPLGIVAAIINSFFLQTPETKARLDKIDQWATMDVIPILVYPIFTTVFMALKSTHQIWLSILLPVIKRFTRQMVWHILKDDLDLVGATACSVSHLYHVLFTAMCLQNAKSLETLVALVLVNILQMLLNCWDITKDAEALNQSRTRFTANSIVLQTDAVSAALQLADEKEILRSLHQKSPSRVISKYPGYQRSEFMTKCHKVLQELPPVTTQQASVLPRQGNNQRSLKSAKSLSKQTQVQLGLAQIAILPDAMDAARAQTFPSKLPTQGDQIHRSEAFIRNITTALHQTEIILLRSYITIFVLTFYGIYLTLVFWMPNRKYYATMKTITTLADIDAMLFHLILLASLEMVFMAVYLVLISWRLGVSGIHQLAFVLWSQRMLIQNKFLTLTLMILGFPLEHYGNGIIFRLQTG</sequence>
<dbReference type="EMBL" id="JBIMZQ010000047">
    <property type="protein sequence ID" value="KAL3659375.1"/>
    <property type="molecule type" value="Genomic_DNA"/>
</dbReference>
<dbReference type="AlphaFoldDB" id="A0ABD3EZU3"/>
<evidence type="ECO:0000313" key="3">
    <source>
        <dbReference type="Proteomes" id="UP001632037"/>
    </source>
</evidence>
<feature type="transmembrane region" description="Helical" evidence="1">
    <location>
        <begin position="203"/>
        <end position="219"/>
    </location>
</feature>
<protein>
    <submittedName>
        <fullName evidence="2">Uncharacterized protein</fullName>
    </submittedName>
</protein>
<feature type="transmembrane region" description="Helical" evidence="1">
    <location>
        <begin position="548"/>
        <end position="565"/>
    </location>
</feature>
<feature type="transmembrane region" description="Helical" evidence="1">
    <location>
        <begin position="63"/>
        <end position="87"/>
    </location>
</feature>
<comment type="caution">
    <text evidence="2">The sequence shown here is derived from an EMBL/GenBank/DDBJ whole genome shotgun (WGS) entry which is preliminary data.</text>
</comment>
<feature type="transmembrane region" description="Helical" evidence="1">
    <location>
        <begin position="99"/>
        <end position="117"/>
    </location>
</feature>
<feature type="transmembrane region" description="Helical" evidence="1">
    <location>
        <begin position="129"/>
        <end position="150"/>
    </location>
</feature>
<keyword evidence="3" id="KW-1185">Reference proteome</keyword>
<gene>
    <name evidence="2" type="ORF">V7S43_015646</name>
</gene>
<feature type="transmembrane region" description="Helical" evidence="1">
    <location>
        <begin position="464"/>
        <end position="483"/>
    </location>
</feature>
<accession>A0ABD3EZU3</accession>
<proteinExistence type="predicted"/>
<feature type="transmembrane region" description="Helical" evidence="1">
    <location>
        <begin position="162"/>
        <end position="182"/>
    </location>
</feature>
<evidence type="ECO:0000256" key="1">
    <source>
        <dbReference type="SAM" id="Phobius"/>
    </source>
</evidence>
<dbReference type="Proteomes" id="UP001632037">
    <property type="component" value="Unassembled WGS sequence"/>
</dbReference>
<keyword evidence="1" id="KW-0472">Membrane</keyword>
<name>A0ABD3EZU3_9STRA</name>